<dbReference type="Pfam" id="PF07555">
    <property type="entry name" value="NAGidase"/>
    <property type="match status" value="1"/>
</dbReference>
<dbReference type="InterPro" id="IPR011496">
    <property type="entry name" value="O-GlcNAcase_cat"/>
</dbReference>
<dbReference type="Proteomes" id="UP001626549">
    <property type="component" value="Chromosome"/>
</dbReference>
<dbReference type="PANTHER" id="PTHR13170">
    <property type="entry name" value="O-GLCNACASE"/>
    <property type="match status" value="1"/>
</dbReference>
<accession>A0ABZ0I931</accession>
<evidence type="ECO:0000313" key="4">
    <source>
        <dbReference type="EMBL" id="WOJ95846.1"/>
    </source>
</evidence>
<evidence type="ECO:0000256" key="1">
    <source>
        <dbReference type="ARBA" id="ARBA00022801"/>
    </source>
</evidence>
<organism evidence="4 5">
    <name type="scientific">Congregibacter brevis</name>
    <dbReference type="NCBI Taxonomy" id="3081201"/>
    <lineage>
        <taxon>Bacteria</taxon>
        <taxon>Pseudomonadati</taxon>
        <taxon>Pseudomonadota</taxon>
        <taxon>Gammaproteobacteria</taxon>
        <taxon>Cellvibrionales</taxon>
        <taxon>Halieaceae</taxon>
        <taxon>Congregibacter</taxon>
    </lineage>
</organism>
<dbReference type="RefSeq" id="WP_407326540.1">
    <property type="nucleotide sequence ID" value="NZ_CP136865.1"/>
</dbReference>
<evidence type="ECO:0000259" key="3">
    <source>
        <dbReference type="Pfam" id="PF07555"/>
    </source>
</evidence>
<proteinExistence type="predicted"/>
<evidence type="ECO:0000313" key="5">
    <source>
        <dbReference type="Proteomes" id="UP001626549"/>
    </source>
</evidence>
<protein>
    <submittedName>
        <fullName evidence="4">Beta-N-acetylglucosaminidase domain-containing protein</fullName>
    </submittedName>
</protein>
<gene>
    <name evidence="4" type="ORF">R0137_11390</name>
</gene>
<feature type="domain" description="GH84" evidence="3">
    <location>
        <begin position="9"/>
        <end position="272"/>
    </location>
</feature>
<dbReference type="PANTHER" id="PTHR13170:SF16">
    <property type="entry name" value="PROTEIN O-GLCNACASE"/>
    <property type="match status" value="1"/>
</dbReference>
<dbReference type="SUPFAM" id="SSF51445">
    <property type="entry name" value="(Trans)glycosidases"/>
    <property type="match status" value="1"/>
</dbReference>
<dbReference type="InterPro" id="IPR051822">
    <property type="entry name" value="Glycosyl_Hydrolase_84"/>
</dbReference>
<keyword evidence="2" id="KW-0326">Glycosidase</keyword>
<reference evidence="4 5" key="1">
    <citation type="submission" date="2023-10" db="EMBL/GenBank/DDBJ databases">
        <title>Two novel species belonging to the OM43/NOR5 clade.</title>
        <authorList>
            <person name="Park M."/>
        </authorList>
    </citation>
    <scope>NUCLEOTIDE SEQUENCE [LARGE SCALE GENOMIC DNA]</scope>
    <source>
        <strain evidence="4 5">IMCC45268</strain>
    </source>
</reference>
<sequence>MEENKPIFGVIEGFYGRAWSLESRLQMARWLPAVGIQAYLYAPKADAFLRKSWHRSWPDSQRKHLLELANVCASNQLGLHVGLSPFELYRDYGGSSKAALKSKLGEIIDLGVSGLAVLFDDMPGSLGSLAARQAEICNDLSHWASDADLALRVCPTYYSDDPILDEIFGARPANYVEELYSELEGDFEIFWTGPQVCSDSLDPEALEAVSDSCNGNVAIWDNYPVNDSRARSPHIYVDPLQGRAEGLRGLIGSHWCNAMNQPALSLAALASLPAVYGVRAPERDRVLEEAGTDQKMVEACMPLSRSPLNMITHKERDALAVAASGETVAASELRDWLSGGYEFDPDCLTS</sequence>
<dbReference type="InterPro" id="IPR017853">
    <property type="entry name" value="GH"/>
</dbReference>
<dbReference type="EMBL" id="CP136865">
    <property type="protein sequence ID" value="WOJ95846.1"/>
    <property type="molecule type" value="Genomic_DNA"/>
</dbReference>
<evidence type="ECO:0000256" key="2">
    <source>
        <dbReference type="ARBA" id="ARBA00023295"/>
    </source>
</evidence>
<dbReference type="Gene3D" id="3.20.20.80">
    <property type="entry name" value="Glycosidases"/>
    <property type="match status" value="1"/>
</dbReference>
<keyword evidence="5" id="KW-1185">Reference proteome</keyword>
<keyword evidence="1" id="KW-0378">Hydrolase</keyword>
<name>A0ABZ0I931_9GAMM</name>